<evidence type="ECO:0000313" key="2">
    <source>
        <dbReference type="EMBL" id="CUH53064.1"/>
    </source>
</evidence>
<protein>
    <recommendedName>
        <fullName evidence="4">DUF560 domain-containing protein</fullName>
    </recommendedName>
</protein>
<dbReference type="RefSeq" id="WP_058240223.1">
    <property type="nucleotide sequence ID" value="NZ_CYPW01000024.1"/>
</dbReference>
<proteinExistence type="predicted"/>
<reference evidence="2 3" key="1">
    <citation type="submission" date="2015-09" db="EMBL/GenBank/DDBJ databases">
        <authorList>
            <consortium name="Swine Surveillance"/>
        </authorList>
    </citation>
    <scope>NUCLEOTIDE SEQUENCE [LARGE SCALE GENOMIC DNA]</scope>
    <source>
        <strain evidence="2 3">CECT 7688</strain>
    </source>
</reference>
<accession>A0A0P1ERD4</accession>
<name>A0A0P1ERD4_9RHOB</name>
<feature type="chain" id="PRO_5006061817" description="DUF560 domain-containing protein" evidence="1">
    <location>
        <begin position="20"/>
        <end position="324"/>
    </location>
</feature>
<dbReference type="Proteomes" id="UP000054823">
    <property type="component" value="Unassembled WGS sequence"/>
</dbReference>
<dbReference type="OrthoDB" id="7779042at2"/>
<dbReference type="STRING" id="321267.SHM7688_02516"/>
<feature type="signal peptide" evidence="1">
    <location>
        <begin position="1"/>
        <end position="19"/>
    </location>
</feature>
<keyword evidence="1" id="KW-0732">Signal</keyword>
<organism evidence="2 3">
    <name type="scientific">Shimia marina</name>
    <dbReference type="NCBI Taxonomy" id="321267"/>
    <lineage>
        <taxon>Bacteria</taxon>
        <taxon>Pseudomonadati</taxon>
        <taxon>Pseudomonadota</taxon>
        <taxon>Alphaproteobacteria</taxon>
        <taxon>Rhodobacterales</taxon>
        <taxon>Roseobacteraceae</taxon>
    </lineage>
</organism>
<sequence length="324" mass="35386">MKKLILCAALWGLSGPSFADERLRTFHAFKLARAGHPISLSPSALALYGQLDTKPSGSIQTNILPVFGYDSNLNGGVPHTRVDINGVTFTVLEQDRAVAGFEAGLSVGVRGQYFLAKGHRLSGAVAARYEQAISHDIASSELIANACYHYDSPKWTYGEACLTAGQFRTELSETESRSARVTLGRVLDTGRFPSALQMGFSRNATTDADYDQILGAYKTNTQNMTFELGAASTLRSTGFAPDHSIYTAITRPIFKRPVTATLRYSVADGGTFLGLKRREEQSAIQLSLPVSRSISLNVSYANTRSNLAYFRKKEITAGFVWRDF</sequence>
<dbReference type="AlphaFoldDB" id="A0A0P1ERD4"/>
<dbReference type="EMBL" id="CYPW01000024">
    <property type="protein sequence ID" value="CUH53064.1"/>
    <property type="molecule type" value="Genomic_DNA"/>
</dbReference>
<evidence type="ECO:0000313" key="3">
    <source>
        <dbReference type="Proteomes" id="UP000054823"/>
    </source>
</evidence>
<keyword evidence="3" id="KW-1185">Reference proteome</keyword>
<gene>
    <name evidence="2" type="ORF">SHM7688_02516</name>
</gene>
<evidence type="ECO:0008006" key="4">
    <source>
        <dbReference type="Google" id="ProtNLM"/>
    </source>
</evidence>
<evidence type="ECO:0000256" key="1">
    <source>
        <dbReference type="SAM" id="SignalP"/>
    </source>
</evidence>